<evidence type="ECO:0000256" key="1">
    <source>
        <dbReference type="SAM" id="SignalP"/>
    </source>
</evidence>
<reference evidence="2 3" key="1">
    <citation type="submission" date="2017-10" db="EMBL/GenBank/DDBJ databases">
        <title>Draft genome of two endophytic bacteria isolated from 'guarana' Paullinia cupana (Mart.) Ducke.</title>
        <authorList>
            <person name="Siqueira K.A."/>
            <person name="Liotti R.G."/>
            <person name="Mendes T.A."/>
            <person name="Soares M.A."/>
        </authorList>
    </citation>
    <scope>NUCLEOTIDE SEQUENCE [LARGE SCALE GENOMIC DNA]</scope>
    <source>
        <strain evidence="2 3">342</strain>
    </source>
</reference>
<dbReference type="PANTHER" id="PTHR30632:SF11">
    <property type="entry name" value="BLR4797 PROTEIN"/>
    <property type="match status" value="1"/>
</dbReference>
<dbReference type="OrthoDB" id="8216219at2"/>
<organism evidence="2 3">
    <name type="scientific">Pantoea coffeiphila</name>
    <dbReference type="NCBI Taxonomy" id="1465635"/>
    <lineage>
        <taxon>Bacteria</taxon>
        <taxon>Pseudomonadati</taxon>
        <taxon>Pseudomonadota</taxon>
        <taxon>Gammaproteobacteria</taxon>
        <taxon>Enterobacterales</taxon>
        <taxon>Erwiniaceae</taxon>
        <taxon>Pantoea</taxon>
    </lineage>
</organism>
<evidence type="ECO:0000313" key="2">
    <source>
        <dbReference type="EMBL" id="PRD15645.1"/>
    </source>
</evidence>
<feature type="chain" id="PRO_5015535756" evidence="1">
    <location>
        <begin position="22"/>
        <end position="255"/>
    </location>
</feature>
<name>A0A2S9ICY0_9GAMM</name>
<dbReference type="EMBL" id="PDET01000005">
    <property type="protein sequence ID" value="PRD15645.1"/>
    <property type="molecule type" value="Genomic_DNA"/>
</dbReference>
<comment type="caution">
    <text evidence="2">The sequence shown here is derived from an EMBL/GenBank/DDBJ whole genome shotgun (WGS) entry which is preliminary data.</text>
</comment>
<evidence type="ECO:0000313" key="3">
    <source>
        <dbReference type="Proteomes" id="UP000239181"/>
    </source>
</evidence>
<dbReference type="Pfam" id="PF13531">
    <property type="entry name" value="SBP_bac_11"/>
    <property type="match status" value="1"/>
</dbReference>
<dbReference type="GO" id="GO:0030973">
    <property type="term" value="F:molybdate ion binding"/>
    <property type="evidence" value="ECO:0007669"/>
    <property type="project" value="TreeGrafter"/>
</dbReference>
<dbReference type="PANTHER" id="PTHR30632">
    <property type="entry name" value="MOLYBDATE-BINDING PERIPLASMIC PROTEIN"/>
    <property type="match status" value="1"/>
</dbReference>
<dbReference type="GO" id="GO:0015689">
    <property type="term" value="P:molybdate ion transport"/>
    <property type="evidence" value="ECO:0007669"/>
    <property type="project" value="TreeGrafter"/>
</dbReference>
<accession>A0A2S9ICY0</accession>
<dbReference type="AlphaFoldDB" id="A0A2S9ICY0"/>
<dbReference type="RefSeq" id="WP_105592358.1">
    <property type="nucleotide sequence ID" value="NZ_PDET01000005.1"/>
</dbReference>
<protein>
    <submittedName>
        <fullName evidence="2">ABC transporter substrate-binding protein</fullName>
    </submittedName>
</protein>
<feature type="signal peptide" evidence="1">
    <location>
        <begin position="1"/>
        <end position="21"/>
    </location>
</feature>
<proteinExistence type="predicted"/>
<keyword evidence="3" id="KW-1185">Reference proteome</keyword>
<keyword evidence="1" id="KW-0732">Signal</keyword>
<dbReference type="InterPro" id="IPR050682">
    <property type="entry name" value="ModA/WtpA"/>
</dbReference>
<dbReference type="Proteomes" id="UP000239181">
    <property type="component" value="Unassembled WGS sequence"/>
</dbReference>
<dbReference type="Gene3D" id="3.40.190.10">
    <property type="entry name" value="Periplasmic binding protein-like II"/>
    <property type="match status" value="2"/>
</dbReference>
<dbReference type="SUPFAM" id="SSF53850">
    <property type="entry name" value="Periplasmic binding protein-like II"/>
    <property type="match status" value="1"/>
</dbReference>
<gene>
    <name evidence="2" type="ORF">CQW29_08770</name>
</gene>
<sequence>MKKLTYWLFLLLIVCTAPLYAQELTVWCSGGLMPVIQQVATRWEDRSGIGLHIEAAPSMGDTPQSIPQRLAHRQHADVLIMVDAGIRPLVKKGWVEERDKVVLANSRIAMAVPAGDPVPDISSTDRLRSVLLQVGSVAYSDSASGLYVSQQLFQRLGIAPQMAAKSRMIQAIPVGKIVAAHQVDIGFQQLSELQAVPGLTIVGLLPQEVQQITLYSAIPLKNSQPQSRSFIHYLASGEVADVIREEGMEPLNFSH</sequence>